<dbReference type="Pfam" id="PF00248">
    <property type="entry name" value="Aldo_ket_red"/>
    <property type="match status" value="1"/>
</dbReference>
<dbReference type="InterPro" id="IPR050791">
    <property type="entry name" value="Aldo-Keto_reductase"/>
</dbReference>
<dbReference type="KEGG" id="gdi:GDI2841"/>
<keyword evidence="5" id="KW-1185">Reference proteome</keyword>
<dbReference type="InterPro" id="IPR036812">
    <property type="entry name" value="NAD(P)_OxRdtase_dom_sf"/>
</dbReference>
<dbReference type="InterPro" id="IPR020471">
    <property type="entry name" value="AKR"/>
</dbReference>
<dbReference type="CDD" id="cd19088">
    <property type="entry name" value="AKR_AKR13B1"/>
    <property type="match status" value="1"/>
</dbReference>
<evidence type="ECO:0000313" key="4">
    <source>
        <dbReference type="EMBL" id="CAP56784.1"/>
    </source>
</evidence>
<dbReference type="EMBL" id="AM889285">
    <property type="protein sequence ID" value="CAP56784.1"/>
    <property type="molecule type" value="Genomic_DNA"/>
</dbReference>
<dbReference type="GO" id="GO:0005737">
    <property type="term" value="C:cytoplasm"/>
    <property type="evidence" value="ECO:0007669"/>
    <property type="project" value="TreeGrafter"/>
</dbReference>
<dbReference type="InterPro" id="IPR023210">
    <property type="entry name" value="NADP_OxRdtase_dom"/>
</dbReference>
<evidence type="ECO:0000313" key="5">
    <source>
        <dbReference type="Proteomes" id="UP000001176"/>
    </source>
</evidence>
<feature type="region of interest" description="Disordered" evidence="2">
    <location>
        <begin position="1"/>
        <end position="23"/>
    </location>
</feature>
<dbReference type="Proteomes" id="UP000001176">
    <property type="component" value="Chromosome"/>
</dbReference>
<dbReference type="PRINTS" id="PR00069">
    <property type="entry name" value="ALDKETRDTASE"/>
</dbReference>
<dbReference type="AlphaFoldDB" id="A9HQR7"/>
<sequence>MPAEAGTFLRKGRTMSTSSHDAARSGSFKIGGDLDVNRLGFGAMRITGKGVWGPPADHDEAIRTLKRLPELGVNFIDTADSYGPDVSEWLIREALHPYPKGLTIATKGGLTRSGPDIWWPVGRPEYLLQQVHKSLRNLGVEQIELWQLHRIDPKVPADEQFDAIKSLLDQKLVRHAGLSEVSIADIEAASKFFDVATVQNRYNLVDRTSEDVLDYCTAQGIGFIPWFPLAAGDLAKPGSVLDAISGKYNATPGQIALAWILRRSPVMLPIPGTSKVAHLEQNVAAVDIILSDEDFSALDAEGRRLFQSAT</sequence>
<dbReference type="GO" id="GO:0016491">
    <property type="term" value="F:oxidoreductase activity"/>
    <property type="evidence" value="ECO:0007669"/>
    <property type="project" value="UniProtKB-KW"/>
</dbReference>
<evidence type="ECO:0000256" key="1">
    <source>
        <dbReference type="ARBA" id="ARBA00023002"/>
    </source>
</evidence>
<dbReference type="PANTHER" id="PTHR43625:SF40">
    <property type="entry name" value="ALDO-KETO REDUCTASE YAKC [NADP(+)]"/>
    <property type="match status" value="1"/>
</dbReference>
<proteinExistence type="predicted"/>
<reference evidence="4 5" key="1">
    <citation type="journal article" date="2009" name="BMC Genomics">
        <title>Complete genome sequence of the sugarcane nitrogen-fixing endophyte Gluconacetobacter diazotrophicus Pal5.</title>
        <authorList>
            <person name="Bertalan M."/>
            <person name="Albano R."/>
            <person name="Padua V."/>
            <person name="Rouws L."/>
            <person name="Rojas C."/>
            <person name="Hemerly A."/>
            <person name="Teixeira K."/>
            <person name="Schwab S."/>
            <person name="Araujo J."/>
            <person name="Oliveira A."/>
            <person name="Franca L."/>
            <person name="Magalhaes V."/>
            <person name="Alqueres S."/>
            <person name="Cardoso A."/>
            <person name="Almeida W."/>
            <person name="Loureiro M.M."/>
            <person name="Nogueira E."/>
            <person name="Cidade D."/>
            <person name="Oliveira D."/>
            <person name="Simao T."/>
            <person name="Macedo J."/>
            <person name="Valadao A."/>
            <person name="Dreschsel M."/>
            <person name="Freitas F."/>
            <person name="Vidal M."/>
            <person name="Guedes H."/>
            <person name="Rodrigues E."/>
            <person name="Meneses C."/>
            <person name="Brioso P."/>
            <person name="Pozzer L."/>
            <person name="Figueiredo D."/>
            <person name="Montano H."/>
            <person name="Junior J."/>
            <person name="Filho G."/>
            <person name="Flores V."/>
            <person name="Ferreira B."/>
            <person name="Branco A."/>
            <person name="Gonzalez P."/>
            <person name="Guillobel H."/>
            <person name="Lemos M."/>
            <person name="Seibel L."/>
            <person name="Macedo J."/>
            <person name="Alves-Ferreira M."/>
            <person name="Sachetto-Martins G."/>
            <person name="Coelho A."/>
            <person name="Santos E."/>
            <person name="Amaral G."/>
            <person name="Neves A."/>
            <person name="Pacheco A.B."/>
            <person name="Carvalho D."/>
            <person name="Lery L."/>
            <person name="Bisch P."/>
            <person name="Rossle S.C."/>
            <person name="Urmenyi T."/>
            <person name="Kruger W.V."/>
            <person name="Martins O."/>
            <person name="Baldani J.I."/>
            <person name="Ferreira P.C."/>
        </authorList>
    </citation>
    <scope>NUCLEOTIDE SEQUENCE [LARGE SCALE GENOMIC DNA]</scope>
    <source>
        <strain evidence="5">ATCC 49037 / DSM 5601 / CCUG 37298 / CIP 103539 / LMG 7603 / PAl5</strain>
    </source>
</reference>
<protein>
    <submittedName>
        <fullName evidence="4">Putative aldo-keto reductase</fullName>
    </submittedName>
</protein>
<dbReference type="SUPFAM" id="SSF51430">
    <property type="entry name" value="NAD(P)-linked oxidoreductase"/>
    <property type="match status" value="1"/>
</dbReference>
<gene>
    <name evidence="4" type="ordered locus">GDI2841</name>
</gene>
<accession>A9HQR7</accession>
<keyword evidence="1" id="KW-0560">Oxidoreductase</keyword>
<organism evidence="4 5">
    <name type="scientific">Gluconacetobacter diazotrophicus (strain ATCC 49037 / DSM 5601 / CCUG 37298 / CIP 103539 / LMG 7603 / PAl5)</name>
    <dbReference type="NCBI Taxonomy" id="272568"/>
    <lineage>
        <taxon>Bacteria</taxon>
        <taxon>Pseudomonadati</taxon>
        <taxon>Pseudomonadota</taxon>
        <taxon>Alphaproteobacteria</taxon>
        <taxon>Acetobacterales</taxon>
        <taxon>Acetobacteraceae</taxon>
        <taxon>Gluconacetobacter</taxon>
    </lineage>
</organism>
<evidence type="ECO:0000256" key="2">
    <source>
        <dbReference type="SAM" id="MobiDB-lite"/>
    </source>
</evidence>
<dbReference type="Gene3D" id="3.20.20.100">
    <property type="entry name" value="NADP-dependent oxidoreductase domain"/>
    <property type="match status" value="1"/>
</dbReference>
<evidence type="ECO:0000259" key="3">
    <source>
        <dbReference type="Pfam" id="PF00248"/>
    </source>
</evidence>
<feature type="domain" description="NADP-dependent oxidoreductase" evidence="3">
    <location>
        <begin position="38"/>
        <end position="300"/>
    </location>
</feature>
<name>A9HQR7_GLUDA</name>
<dbReference type="PANTHER" id="PTHR43625">
    <property type="entry name" value="AFLATOXIN B1 ALDEHYDE REDUCTASE"/>
    <property type="match status" value="1"/>
</dbReference>